<dbReference type="InterPro" id="IPR009056">
    <property type="entry name" value="Cyt_c-like_dom"/>
</dbReference>
<dbReference type="Proteomes" id="UP000748752">
    <property type="component" value="Unassembled WGS sequence"/>
</dbReference>
<dbReference type="Gene3D" id="1.10.760.10">
    <property type="entry name" value="Cytochrome c-like domain"/>
    <property type="match status" value="1"/>
</dbReference>
<keyword evidence="9" id="KW-1185">Reference proteome</keyword>
<dbReference type="PRINTS" id="PR00607">
    <property type="entry name" value="CYTCHROMECIE"/>
</dbReference>
<keyword evidence="4" id="KW-0249">Electron transport</keyword>
<reference evidence="8 9" key="1">
    <citation type="journal article" date="2020" name="Microorganisms">
        <title>Osmotic Adaptation and Compatible Solute Biosynthesis of Phototrophic Bacteria as Revealed from Genome Analyses.</title>
        <authorList>
            <person name="Imhoff J.F."/>
            <person name="Rahn T."/>
            <person name="Kunzel S."/>
            <person name="Keller A."/>
            <person name="Neulinger S.C."/>
        </authorList>
    </citation>
    <scope>NUCLEOTIDE SEQUENCE [LARGE SCALE GENOMIC DNA]</scope>
    <source>
        <strain evidence="8 9">DSM 6210</strain>
    </source>
</reference>
<dbReference type="Pfam" id="PF13442">
    <property type="entry name" value="Cytochrome_CBB3"/>
    <property type="match status" value="1"/>
</dbReference>
<comment type="caution">
    <text evidence="8">The sequence shown here is derived from an EMBL/GenBank/DDBJ whole genome shotgun (WGS) entry which is preliminary data.</text>
</comment>
<keyword evidence="2 6" id="KW-0349">Heme</keyword>
<evidence type="ECO:0000259" key="7">
    <source>
        <dbReference type="PROSITE" id="PS51007"/>
    </source>
</evidence>
<keyword evidence="3 6" id="KW-0479">Metal-binding</keyword>
<keyword evidence="5 6" id="KW-0408">Iron</keyword>
<dbReference type="PANTHER" id="PTHR40942:SF4">
    <property type="entry name" value="CYTOCHROME C5"/>
    <property type="match status" value="1"/>
</dbReference>
<protein>
    <recommendedName>
        <fullName evidence="7">Cytochrome c domain-containing protein</fullName>
    </recommendedName>
</protein>
<evidence type="ECO:0000256" key="2">
    <source>
        <dbReference type="ARBA" id="ARBA00022617"/>
    </source>
</evidence>
<dbReference type="InterPro" id="IPR036909">
    <property type="entry name" value="Cyt_c-like_dom_sf"/>
</dbReference>
<feature type="domain" description="Cytochrome c" evidence="7">
    <location>
        <begin position="7"/>
        <end position="93"/>
    </location>
</feature>
<dbReference type="PROSITE" id="PS51007">
    <property type="entry name" value="CYTC"/>
    <property type="match status" value="1"/>
</dbReference>
<keyword evidence="1" id="KW-0813">Transport</keyword>
<evidence type="ECO:0000313" key="9">
    <source>
        <dbReference type="Proteomes" id="UP000748752"/>
    </source>
</evidence>
<evidence type="ECO:0000256" key="5">
    <source>
        <dbReference type="ARBA" id="ARBA00023004"/>
    </source>
</evidence>
<dbReference type="SUPFAM" id="SSF46626">
    <property type="entry name" value="Cytochrome c"/>
    <property type="match status" value="1"/>
</dbReference>
<organism evidence="8 9">
    <name type="scientific">Thiohalocapsa halophila</name>
    <dbReference type="NCBI Taxonomy" id="69359"/>
    <lineage>
        <taxon>Bacteria</taxon>
        <taxon>Pseudomonadati</taxon>
        <taxon>Pseudomonadota</taxon>
        <taxon>Gammaproteobacteria</taxon>
        <taxon>Chromatiales</taxon>
        <taxon>Chromatiaceae</taxon>
        <taxon>Thiohalocapsa</taxon>
    </lineage>
</organism>
<dbReference type="PANTHER" id="PTHR40942">
    <property type="match status" value="1"/>
</dbReference>
<evidence type="ECO:0000313" key="8">
    <source>
        <dbReference type="EMBL" id="MBK1631047.1"/>
    </source>
</evidence>
<evidence type="ECO:0000256" key="6">
    <source>
        <dbReference type="PROSITE-ProRule" id="PRU00433"/>
    </source>
</evidence>
<evidence type="ECO:0000256" key="3">
    <source>
        <dbReference type="ARBA" id="ARBA00022723"/>
    </source>
</evidence>
<proteinExistence type="predicted"/>
<dbReference type="EMBL" id="NRRV01000020">
    <property type="protein sequence ID" value="MBK1631047.1"/>
    <property type="molecule type" value="Genomic_DNA"/>
</dbReference>
<name>A0ABS1CGR6_9GAMM</name>
<accession>A0ABS1CGR6</accession>
<dbReference type="InterPro" id="IPR002323">
    <property type="entry name" value="Cyt_CIE"/>
</dbReference>
<gene>
    <name evidence="8" type="ORF">CKO31_09905</name>
</gene>
<sequence>MPRFEDPMLAEGRAVWMGTCRACHLLGVAGAPAVTDYDNWEPRIAKGMPALYKGPMHGIKGEDGKYKMPPRAGNDRLSDTQIKRAADYMVAAVEYLHQRTQAPQ</sequence>
<evidence type="ECO:0000256" key="1">
    <source>
        <dbReference type="ARBA" id="ARBA00022448"/>
    </source>
</evidence>
<evidence type="ECO:0000256" key="4">
    <source>
        <dbReference type="ARBA" id="ARBA00022982"/>
    </source>
</evidence>